<feature type="compositionally biased region" description="Low complexity" evidence="1">
    <location>
        <begin position="211"/>
        <end position="223"/>
    </location>
</feature>
<dbReference type="SMART" id="SM00595">
    <property type="entry name" value="MADF"/>
    <property type="match status" value="1"/>
</dbReference>
<evidence type="ECO:0000259" key="2">
    <source>
        <dbReference type="PROSITE" id="PS51029"/>
    </source>
</evidence>
<dbReference type="PANTHER" id="PTHR12243:SF64">
    <property type="entry name" value="DORSAL INTERACTING PROTEIN 3-RELATED"/>
    <property type="match status" value="1"/>
</dbReference>
<dbReference type="PANTHER" id="PTHR12243">
    <property type="entry name" value="MADF DOMAIN TRANSCRIPTION FACTOR"/>
    <property type="match status" value="1"/>
</dbReference>
<dbReference type="Pfam" id="PF10545">
    <property type="entry name" value="MADF_DNA_bdg"/>
    <property type="match status" value="1"/>
</dbReference>
<evidence type="ECO:0000313" key="3">
    <source>
        <dbReference type="EnsemblMetazoa" id="ACOM031669-PA.1"/>
    </source>
</evidence>
<dbReference type="EnsemblMetazoa" id="ACOM031669-RA">
    <property type="protein sequence ID" value="ACOM031669-PA.1"/>
    <property type="gene ID" value="ACOM031669"/>
</dbReference>
<dbReference type="GO" id="GO:0006357">
    <property type="term" value="P:regulation of transcription by RNA polymerase II"/>
    <property type="evidence" value="ECO:0007669"/>
    <property type="project" value="TreeGrafter"/>
</dbReference>
<dbReference type="Proteomes" id="UP000075882">
    <property type="component" value="Unassembled WGS sequence"/>
</dbReference>
<feature type="region of interest" description="Disordered" evidence="1">
    <location>
        <begin position="192"/>
        <end position="252"/>
    </location>
</feature>
<name>A0A8W7PHR8_ANOCL</name>
<dbReference type="PROSITE" id="PS51029">
    <property type="entry name" value="MADF"/>
    <property type="match status" value="1"/>
</dbReference>
<dbReference type="GO" id="GO:0005667">
    <property type="term" value="C:transcription regulator complex"/>
    <property type="evidence" value="ECO:0007669"/>
    <property type="project" value="TreeGrafter"/>
</dbReference>
<reference evidence="3" key="1">
    <citation type="submission" date="2022-08" db="UniProtKB">
        <authorList>
            <consortium name="EnsemblMetazoa"/>
        </authorList>
    </citation>
    <scope>IDENTIFICATION</scope>
</reference>
<sequence length="252" mass="27980">MMELLPELTMIPSLSPPFFNLLPASALAANFHQTSPKSNGRSSHGSTDVLEKDEKLCDYYRRMPVLYDKSHPHYKFQSKKEKAWRELSRLCEMDVEQCKKRMTYFRCRFTVERRIMKNGVNCSEWPLLEKLKFLNKHIKIRRPRAPNGEPDDTDDETNPMNILRKRQREQQEDAKDDLHAYLDLQQMALKGAGGGAVGEPSNGPASGGGAAPASSSSIGSLLANGGGATSVASSEGGRQSTESAESMSNNKD</sequence>
<evidence type="ECO:0000256" key="1">
    <source>
        <dbReference type="SAM" id="MobiDB-lite"/>
    </source>
</evidence>
<dbReference type="AlphaFoldDB" id="A0A8W7PHR8"/>
<dbReference type="InterPro" id="IPR039353">
    <property type="entry name" value="TF_Adf1"/>
</dbReference>
<dbReference type="InterPro" id="IPR006578">
    <property type="entry name" value="MADF-dom"/>
</dbReference>
<feature type="compositionally biased region" description="Polar residues" evidence="1">
    <location>
        <begin position="230"/>
        <end position="252"/>
    </location>
</feature>
<feature type="domain" description="MADF" evidence="2">
    <location>
        <begin position="55"/>
        <end position="139"/>
    </location>
</feature>
<protein>
    <recommendedName>
        <fullName evidence="2">MADF domain-containing protein</fullName>
    </recommendedName>
</protein>
<dbReference type="GO" id="GO:0005634">
    <property type="term" value="C:nucleus"/>
    <property type="evidence" value="ECO:0007669"/>
    <property type="project" value="TreeGrafter"/>
</dbReference>
<accession>A0A8W7PHR8</accession>
<dbReference type="VEuPathDB" id="VectorBase:ACON2_041913"/>
<proteinExistence type="predicted"/>
<organism evidence="3">
    <name type="scientific">Anopheles coluzzii</name>
    <name type="common">African malaria mosquito</name>
    <dbReference type="NCBI Taxonomy" id="1518534"/>
    <lineage>
        <taxon>Eukaryota</taxon>
        <taxon>Metazoa</taxon>
        <taxon>Ecdysozoa</taxon>
        <taxon>Arthropoda</taxon>
        <taxon>Hexapoda</taxon>
        <taxon>Insecta</taxon>
        <taxon>Pterygota</taxon>
        <taxon>Neoptera</taxon>
        <taxon>Endopterygota</taxon>
        <taxon>Diptera</taxon>
        <taxon>Nematocera</taxon>
        <taxon>Culicoidea</taxon>
        <taxon>Culicidae</taxon>
        <taxon>Anophelinae</taxon>
        <taxon>Anopheles</taxon>
    </lineage>
</organism>